<evidence type="ECO:0000256" key="1">
    <source>
        <dbReference type="SAM" id="MobiDB-lite"/>
    </source>
</evidence>
<dbReference type="Proteomes" id="UP001526201">
    <property type="component" value="Unassembled WGS sequence"/>
</dbReference>
<comment type="caution">
    <text evidence="2">The sequence shown here is derived from an EMBL/GenBank/DDBJ whole genome shotgun (WGS) entry which is preliminary data.</text>
</comment>
<evidence type="ECO:0008006" key="4">
    <source>
        <dbReference type="Google" id="ProtNLM"/>
    </source>
</evidence>
<organism evidence="2 3">
    <name type="scientific">Mycolicibacterium komossense</name>
    <dbReference type="NCBI Taxonomy" id="1779"/>
    <lineage>
        <taxon>Bacteria</taxon>
        <taxon>Bacillati</taxon>
        <taxon>Actinomycetota</taxon>
        <taxon>Actinomycetes</taxon>
        <taxon>Mycobacteriales</taxon>
        <taxon>Mycobacteriaceae</taxon>
        <taxon>Mycolicibacterium</taxon>
    </lineage>
</organism>
<accession>A0ABT3CEE8</accession>
<reference evidence="2 3" key="1">
    <citation type="journal article" date="2022" name="BMC Genomics">
        <title>Comparative genome analysis of mycobacteria focusing on tRNA and non-coding RNA.</title>
        <authorList>
            <person name="Behra P.R.K."/>
            <person name="Pettersson B.M.F."/>
            <person name="Ramesh M."/>
            <person name="Das S."/>
            <person name="Dasgupta S."/>
            <person name="Kirsebom L.A."/>
        </authorList>
    </citation>
    <scope>NUCLEOTIDE SEQUENCE [LARGE SCALE GENOMIC DNA]</scope>
    <source>
        <strain evidence="2 3">DSM 44078</strain>
    </source>
</reference>
<protein>
    <recommendedName>
        <fullName evidence="4">DUF2510 domain-containing protein</fullName>
    </recommendedName>
</protein>
<evidence type="ECO:0000313" key="3">
    <source>
        <dbReference type="Proteomes" id="UP001526201"/>
    </source>
</evidence>
<sequence length="63" mass="7175">MLFLVAGVTFYVVTYIRKSKTVKSTYDPNGYLAHFDQPQVPPPEWVDWTDDDGDGTKKPGPER</sequence>
<proteinExistence type="predicted"/>
<dbReference type="EMBL" id="JACKTY010000030">
    <property type="protein sequence ID" value="MCV7227860.1"/>
    <property type="molecule type" value="Genomic_DNA"/>
</dbReference>
<gene>
    <name evidence="2" type="ORF">H7J73_17725</name>
</gene>
<evidence type="ECO:0000313" key="2">
    <source>
        <dbReference type="EMBL" id="MCV7227860.1"/>
    </source>
</evidence>
<keyword evidence="3" id="KW-1185">Reference proteome</keyword>
<name>A0ABT3CEE8_9MYCO</name>
<feature type="region of interest" description="Disordered" evidence="1">
    <location>
        <begin position="36"/>
        <end position="63"/>
    </location>
</feature>
<feature type="compositionally biased region" description="Basic and acidic residues" evidence="1">
    <location>
        <begin position="54"/>
        <end position="63"/>
    </location>
</feature>